<sequence length="216" mass="24122">MVKMTPGYISSGLVQNSVSPTTYVPPSKRDYEILFQPLFDEYFNPPPCAVSLDPVAVAAPRPVDPAGSPLSTTIDQDVPSASTSPTNQEIQFQVTRQGVEEQIHRHQNAQFDNAPLLQTRVLKKQLYKGSKCENKGIVPTEMELELEQTQQGSSHEVSDYIEMEMQIPRSSIVKFIDTCSYLRLNHFKTSRKSDPKLPQTLISTSSSVCQSDEVMN</sequence>
<dbReference type="Proteomes" id="UP001151760">
    <property type="component" value="Unassembled WGS sequence"/>
</dbReference>
<name>A0ABQ5ICJ0_9ASTR</name>
<accession>A0ABQ5ICJ0</accession>
<reference evidence="1" key="2">
    <citation type="submission" date="2022-01" db="EMBL/GenBank/DDBJ databases">
        <authorList>
            <person name="Yamashiro T."/>
            <person name="Shiraishi A."/>
            <person name="Satake H."/>
            <person name="Nakayama K."/>
        </authorList>
    </citation>
    <scope>NUCLEOTIDE SEQUENCE</scope>
</reference>
<evidence type="ECO:0000313" key="1">
    <source>
        <dbReference type="EMBL" id="GJT97152.1"/>
    </source>
</evidence>
<reference evidence="1" key="1">
    <citation type="journal article" date="2022" name="Int. J. Mol. Sci.">
        <title>Draft Genome of Tanacetum Coccineum: Genomic Comparison of Closely Related Tanacetum-Family Plants.</title>
        <authorList>
            <person name="Yamashiro T."/>
            <person name="Shiraishi A."/>
            <person name="Nakayama K."/>
            <person name="Satake H."/>
        </authorList>
    </citation>
    <scope>NUCLEOTIDE SEQUENCE</scope>
</reference>
<gene>
    <name evidence="1" type="ORF">Tco_1092670</name>
</gene>
<comment type="caution">
    <text evidence="1">The sequence shown here is derived from an EMBL/GenBank/DDBJ whole genome shotgun (WGS) entry which is preliminary data.</text>
</comment>
<proteinExistence type="predicted"/>
<keyword evidence="2" id="KW-1185">Reference proteome</keyword>
<protein>
    <submittedName>
        <fullName evidence="1">Uncharacterized protein</fullName>
    </submittedName>
</protein>
<organism evidence="1 2">
    <name type="scientific">Tanacetum coccineum</name>
    <dbReference type="NCBI Taxonomy" id="301880"/>
    <lineage>
        <taxon>Eukaryota</taxon>
        <taxon>Viridiplantae</taxon>
        <taxon>Streptophyta</taxon>
        <taxon>Embryophyta</taxon>
        <taxon>Tracheophyta</taxon>
        <taxon>Spermatophyta</taxon>
        <taxon>Magnoliopsida</taxon>
        <taxon>eudicotyledons</taxon>
        <taxon>Gunneridae</taxon>
        <taxon>Pentapetalae</taxon>
        <taxon>asterids</taxon>
        <taxon>campanulids</taxon>
        <taxon>Asterales</taxon>
        <taxon>Asteraceae</taxon>
        <taxon>Asteroideae</taxon>
        <taxon>Anthemideae</taxon>
        <taxon>Anthemidinae</taxon>
        <taxon>Tanacetum</taxon>
    </lineage>
</organism>
<evidence type="ECO:0000313" key="2">
    <source>
        <dbReference type="Proteomes" id="UP001151760"/>
    </source>
</evidence>
<dbReference type="EMBL" id="BQNB010020547">
    <property type="protein sequence ID" value="GJT97152.1"/>
    <property type="molecule type" value="Genomic_DNA"/>
</dbReference>